<proteinExistence type="predicted"/>
<sequence>MKQVAVPWARAGSGFTLLFESLVMTMGRDLPVKVMSRLFAVTDTRLWRVIQSYVEMARAAEDYSDVKRVGAPSTHVIR</sequence>
<comment type="caution">
    <text evidence="2">The sequence shown here is derived from an EMBL/GenBank/DDBJ whole genome shotgun (WGS) entry which is preliminary data.</text>
</comment>
<gene>
    <name evidence="2" type="ORF">JN12_02203</name>
</gene>
<reference evidence="2 3" key="1">
    <citation type="submission" date="2019-07" db="EMBL/GenBank/DDBJ databases">
        <title>Genomic Encyclopedia of Archaeal and Bacterial Type Strains, Phase II (KMG-II): from individual species to whole genera.</title>
        <authorList>
            <person name="Goeker M."/>
        </authorList>
    </citation>
    <scope>NUCLEOTIDE SEQUENCE [LARGE SCALE GENOMIC DNA]</scope>
    <source>
        <strain evidence="2 3">ATCC BAA-1139</strain>
    </source>
</reference>
<protein>
    <submittedName>
        <fullName evidence="2">Transposase ISL3 family protein</fullName>
    </submittedName>
</protein>
<keyword evidence="3" id="KW-1185">Reference proteome</keyword>
<organism evidence="2 3">
    <name type="scientific">Geobacter argillaceus</name>
    <dbReference type="NCBI Taxonomy" id="345631"/>
    <lineage>
        <taxon>Bacteria</taxon>
        <taxon>Pseudomonadati</taxon>
        <taxon>Thermodesulfobacteriota</taxon>
        <taxon>Desulfuromonadia</taxon>
        <taxon>Geobacterales</taxon>
        <taxon>Geobacteraceae</taxon>
        <taxon>Geobacter</taxon>
    </lineage>
</organism>
<dbReference type="EMBL" id="VLLN01000012">
    <property type="protein sequence ID" value="TWJ18986.1"/>
    <property type="molecule type" value="Genomic_DNA"/>
</dbReference>
<evidence type="ECO:0000259" key="1">
    <source>
        <dbReference type="Pfam" id="PF13542"/>
    </source>
</evidence>
<evidence type="ECO:0000313" key="3">
    <source>
        <dbReference type="Proteomes" id="UP000319449"/>
    </source>
</evidence>
<accession>A0A562VM02</accession>
<dbReference type="AlphaFoldDB" id="A0A562VM02"/>
<name>A0A562VM02_9BACT</name>
<dbReference type="Proteomes" id="UP000319449">
    <property type="component" value="Unassembled WGS sequence"/>
</dbReference>
<evidence type="ECO:0000313" key="2">
    <source>
        <dbReference type="EMBL" id="TWJ18986.1"/>
    </source>
</evidence>
<dbReference type="Pfam" id="PF13542">
    <property type="entry name" value="HTH_Tnp_ISL3"/>
    <property type="match status" value="1"/>
</dbReference>
<dbReference type="InterPro" id="IPR032877">
    <property type="entry name" value="Transposase_HTH"/>
</dbReference>
<feature type="domain" description="Transposase IS204/IS1001/IS1096/IS1165 helix-turn-helix" evidence="1">
    <location>
        <begin position="4"/>
        <end position="54"/>
    </location>
</feature>